<dbReference type="EMBL" id="PFMR01000175">
    <property type="protein sequence ID" value="PIZ16615.1"/>
    <property type="molecule type" value="Genomic_DNA"/>
</dbReference>
<organism evidence="1 2">
    <name type="scientific">Candidatus Desantisbacteria bacterium CG_4_10_14_0_8_um_filter_48_22</name>
    <dbReference type="NCBI Taxonomy" id="1974543"/>
    <lineage>
        <taxon>Bacteria</taxon>
        <taxon>Candidatus Desantisiibacteriota</taxon>
    </lineage>
</organism>
<proteinExistence type="predicted"/>
<dbReference type="AlphaFoldDB" id="A0A2M7SAS3"/>
<gene>
    <name evidence="1" type="ORF">COY52_06625</name>
</gene>
<evidence type="ECO:0000313" key="1">
    <source>
        <dbReference type="EMBL" id="PIZ16615.1"/>
    </source>
</evidence>
<evidence type="ECO:0000313" key="2">
    <source>
        <dbReference type="Proteomes" id="UP000229307"/>
    </source>
</evidence>
<feature type="non-terminal residue" evidence="1">
    <location>
        <position position="1"/>
    </location>
</feature>
<protein>
    <recommendedName>
        <fullName evidence="3">DUF192 domain-containing protein</fullName>
    </recommendedName>
</protein>
<dbReference type="Gene3D" id="2.60.120.1140">
    <property type="entry name" value="Protein of unknown function DUF192"/>
    <property type="match status" value="1"/>
</dbReference>
<dbReference type="Proteomes" id="UP000229307">
    <property type="component" value="Unassembled WGS sequence"/>
</dbReference>
<evidence type="ECO:0008006" key="3">
    <source>
        <dbReference type="Google" id="ProtNLM"/>
    </source>
</evidence>
<comment type="caution">
    <text evidence="1">The sequence shown here is derived from an EMBL/GenBank/DDBJ whole genome shotgun (WGS) entry which is preliminary data.</text>
</comment>
<dbReference type="InterPro" id="IPR038695">
    <property type="entry name" value="Saro_0823-like_sf"/>
</dbReference>
<reference evidence="2" key="1">
    <citation type="submission" date="2017-09" db="EMBL/GenBank/DDBJ databases">
        <title>Depth-based differentiation of microbial function through sediment-hosted aquifers and enrichment of novel symbionts in the deep terrestrial subsurface.</title>
        <authorList>
            <person name="Probst A.J."/>
            <person name="Ladd B."/>
            <person name="Jarett J.K."/>
            <person name="Geller-Mcgrath D.E."/>
            <person name="Sieber C.M.K."/>
            <person name="Emerson J.B."/>
            <person name="Anantharaman K."/>
            <person name="Thomas B.C."/>
            <person name="Malmstrom R."/>
            <person name="Stieglmeier M."/>
            <person name="Klingl A."/>
            <person name="Woyke T."/>
            <person name="Ryan C.M."/>
            <person name="Banfield J.F."/>
        </authorList>
    </citation>
    <scope>NUCLEOTIDE SEQUENCE [LARGE SCALE GENOMIC DNA]</scope>
</reference>
<name>A0A2M7SAS3_9BACT</name>
<accession>A0A2M7SAS3</accession>
<sequence length="32" mass="3346">SPKAAVDKVLELNAGVVRKFGISVGDTVSFLK</sequence>